<protein>
    <submittedName>
        <fullName evidence="9">Type II secretion system protein</fullName>
    </submittedName>
</protein>
<evidence type="ECO:0000256" key="6">
    <source>
        <dbReference type="ARBA" id="ARBA00023136"/>
    </source>
</evidence>
<dbReference type="InterPro" id="IPR003004">
    <property type="entry name" value="GspF/PilC"/>
</dbReference>
<evidence type="ECO:0000313" key="10">
    <source>
        <dbReference type="Proteomes" id="UP001054820"/>
    </source>
</evidence>
<feature type="transmembrane region" description="Helical" evidence="7">
    <location>
        <begin position="383"/>
        <end position="407"/>
    </location>
</feature>
<evidence type="ECO:0000256" key="3">
    <source>
        <dbReference type="ARBA" id="ARBA00022475"/>
    </source>
</evidence>
<dbReference type="RefSeq" id="WP_237261771.1">
    <property type="nucleotide sequence ID" value="NZ_AP024202.1"/>
</dbReference>
<dbReference type="PANTHER" id="PTHR30012:SF0">
    <property type="entry name" value="TYPE II SECRETION SYSTEM PROTEIN F-RELATED"/>
    <property type="match status" value="1"/>
</dbReference>
<dbReference type="Pfam" id="PF00482">
    <property type="entry name" value="T2SSF"/>
    <property type="match status" value="2"/>
</dbReference>
<feature type="transmembrane region" description="Helical" evidence="7">
    <location>
        <begin position="177"/>
        <end position="198"/>
    </location>
</feature>
<comment type="subcellular location">
    <subcellularLocation>
        <location evidence="1">Cell membrane</location>
        <topology evidence="1">Multi-pass membrane protein</topology>
    </subcellularLocation>
</comment>
<evidence type="ECO:0000259" key="8">
    <source>
        <dbReference type="Pfam" id="PF00482"/>
    </source>
</evidence>
<keyword evidence="5 7" id="KW-1133">Transmembrane helix</keyword>
<dbReference type="PRINTS" id="PR00812">
    <property type="entry name" value="BCTERIALGSPF"/>
</dbReference>
<feature type="transmembrane region" description="Helical" evidence="7">
    <location>
        <begin position="230"/>
        <end position="249"/>
    </location>
</feature>
<dbReference type="InterPro" id="IPR042094">
    <property type="entry name" value="T2SS_GspF_sf"/>
</dbReference>
<evidence type="ECO:0000256" key="1">
    <source>
        <dbReference type="ARBA" id="ARBA00004651"/>
    </source>
</evidence>
<gene>
    <name evidence="9" type="ORF">THMIRHAM_20910</name>
</gene>
<proteinExistence type="inferred from homology"/>
<dbReference type="InterPro" id="IPR018076">
    <property type="entry name" value="T2SS_GspF_dom"/>
</dbReference>
<dbReference type="EMBL" id="AP024202">
    <property type="protein sequence ID" value="BCN94306.1"/>
    <property type="molecule type" value="Genomic_DNA"/>
</dbReference>
<keyword evidence="4 7" id="KW-0812">Transmembrane</keyword>
<dbReference type="PANTHER" id="PTHR30012">
    <property type="entry name" value="GENERAL SECRETION PATHWAY PROTEIN"/>
    <property type="match status" value="1"/>
</dbReference>
<accession>A0ABN6CYX1</accession>
<keyword evidence="10" id="KW-1185">Reference proteome</keyword>
<keyword evidence="3" id="KW-1003">Cell membrane</keyword>
<evidence type="ECO:0000256" key="2">
    <source>
        <dbReference type="ARBA" id="ARBA00005745"/>
    </source>
</evidence>
<organism evidence="9 10">
    <name type="scientific">Thiomicrorhabdus immobilis</name>
    <dbReference type="NCBI Taxonomy" id="2791037"/>
    <lineage>
        <taxon>Bacteria</taxon>
        <taxon>Pseudomonadati</taxon>
        <taxon>Pseudomonadota</taxon>
        <taxon>Gammaproteobacteria</taxon>
        <taxon>Thiotrichales</taxon>
        <taxon>Piscirickettsiaceae</taxon>
        <taxon>Thiomicrorhabdus</taxon>
    </lineage>
</organism>
<feature type="domain" description="Type II secretion system protein GspF" evidence="8">
    <location>
        <begin position="76"/>
        <end position="199"/>
    </location>
</feature>
<evidence type="ECO:0000313" key="9">
    <source>
        <dbReference type="EMBL" id="BCN94306.1"/>
    </source>
</evidence>
<keyword evidence="6 7" id="KW-0472">Membrane</keyword>
<evidence type="ECO:0000256" key="7">
    <source>
        <dbReference type="SAM" id="Phobius"/>
    </source>
</evidence>
<dbReference type="Proteomes" id="UP001054820">
    <property type="component" value="Chromosome"/>
</dbReference>
<evidence type="ECO:0000256" key="5">
    <source>
        <dbReference type="ARBA" id="ARBA00022989"/>
    </source>
</evidence>
<dbReference type="Gene3D" id="1.20.81.30">
    <property type="entry name" value="Type II secretion system (T2SS), domain F"/>
    <property type="match status" value="2"/>
</dbReference>
<evidence type="ECO:0000256" key="4">
    <source>
        <dbReference type="ARBA" id="ARBA00022692"/>
    </source>
</evidence>
<name>A0ABN6CYX1_9GAMM</name>
<feature type="domain" description="Type II secretion system protein GspF" evidence="8">
    <location>
        <begin position="281"/>
        <end position="402"/>
    </location>
</feature>
<comment type="similarity">
    <text evidence="2">Belongs to the GSP F family.</text>
</comment>
<sequence>MRYFYFQRLLDTGQIATGVEKLAFTNETSAQFYLEQRWGDAVIVKLIMLPSWLNWPYDFIMRIFRPQLKREEVADFFRNIAVMLRSGIPMFTAIEDMASDDSSLPVQRVSKDILESLKTGASFSEGVERHSDIVPQTVIHLIRIGESSGNLDRTLMDAAEHLKRVDKIVRDSKRAMIYPTFVFFTILASAVFWISYVIPSISDLFKQMRVELPAVTKMVLTMSENIGQNLLLTFVILVLLLFVTVYSIRHSYRVRYQFHRLLMALPVSRVLVNSSALAFITEYLSLLISSGLSMVESLDILERSTENEVYRKSIQTMREGVIRGNSLSSEMRQIKMYPRFVVRMISVGEETGRVDEQLGYLAEEYRQRFDHIVASISEIIKPVVMLVAGGLFLLLIVALFLPIYQLVSQVHG</sequence>
<reference evidence="9" key="1">
    <citation type="journal article" date="2022" name="Arch. Microbiol.">
        <title>Thiomicrorhabdus immobilis sp. nov., a mesophilic sulfur-oxidizing bacterium isolated from sediment of a brackish lake in northern Japan.</title>
        <authorList>
            <person name="Kojima H."/>
            <person name="Mochizuki J."/>
            <person name="Kanda M."/>
            <person name="Watanabe T."/>
            <person name="Fukui M."/>
        </authorList>
    </citation>
    <scope>NUCLEOTIDE SEQUENCE</scope>
    <source>
        <strain evidence="9">Am19</strain>
    </source>
</reference>